<protein>
    <submittedName>
        <fullName evidence="2">Sulfotransferase</fullName>
    </submittedName>
</protein>
<dbReference type="PANTHER" id="PTHR12788:SF10">
    <property type="entry name" value="PROTEIN-TYROSINE SULFOTRANSFERASE"/>
    <property type="match status" value="1"/>
</dbReference>
<dbReference type="RefSeq" id="WP_263951940.1">
    <property type="nucleotide sequence ID" value="NZ_JAOYFC010000001.1"/>
</dbReference>
<sequence>MVAQIDKELLLRRPWKVPGRLFSYAFIEGRPLTTKGRWINGLVFALYRLAQVIPAPKRRGQVVFIVGTGRSGTTILGKLFSIHREVVFLNEPKALWHFAYPREDLIGSYSEGQATVVVEPQQDSQLIANKVSRVYRWAQFWGGARCVVDKYPELVFRDRFVFDLFPDAKFIAMLRNGVDTCCSIDKWSAKNGLSKNGETHDWWGRDDRKWRLLVDELVPLHPDLCPYISQIRQFTDHRDRAAVEWILAMRAAVSVTRSQPESVHIVRYEDLCNQPSKTLSRLLEFCGLKSDYTFFRYAESKLSRVSYYPGVALDPIIVVPFRETMVELGYRESCDRVQPRIEHDEEVLFPASRDEYARSTGS</sequence>
<reference evidence="2" key="1">
    <citation type="submission" date="2022-10" db="EMBL/GenBank/DDBJ databases">
        <authorList>
            <person name="Yue Y."/>
        </authorList>
    </citation>
    <scope>NUCLEOTIDE SEQUENCE</scope>
    <source>
        <strain evidence="2">Z654</strain>
    </source>
</reference>
<dbReference type="PANTHER" id="PTHR12788">
    <property type="entry name" value="PROTEIN-TYROSINE SULFOTRANSFERASE 2"/>
    <property type="match status" value="1"/>
</dbReference>
<proteinExistence type="predicted"/>
<evidence type="ECO:0000313" key="3">
    <source>
        <dbReference type="Proteomes" id="UP001208041"/>
    </source>
</evidence>
<dbReference type="InterPro" id="IPR026634">
    <property type="entry name" value="TPST-like"/>
</dbReference>
<dbReference type="GO" id="GO:0008476">
    <property type="term" value="F:protein-tyrosine sulfotransferase activity"/>
    <property type="evidence" value="ECO:0007669"/>
    <property type="project" value="InterPro"/>
</dbReference>
<dbReference type="InterPro" id="IPR027417">
    <property type="entry name" value="P-loop_NTPase"/>
</dbReference>
<dbReference type="SUPFAM" id="SSF52540">
    <property type="entry name" value="P-loop containing nucleoside triphosphate hydrolases"/>
    <property type="match status" value="1"/>
</dbReference>
<dbReference type="Gene3D" id="3.40.50.300">
    <property type="entry name" value="P-loop containing nucleotide triphosphate hydrolases"/>
    <property type="match status" value="1"/>
</dbReference>
<keyword evidence="3" id="KW-1185">Reference proteome</keyword>
<gene>
    <name evidence="2" type="ORF">OH136_00960</name>
</gene>
<dbReference type="AlphaFoldDB" id="A0AAE3LU77"/>
<organism evidence="2 3">
    <name type="scientific">Halocynthiibacter halioticoli</name>
    <dbReference type="NCBI Taxonomy" id="2986804"/>
    <lineage>
        <taxon>Bacteria</taxon>
        <taxon>Pseudomonadati</taxon>
        <taxon>Pseudomonadota</taxon>
        <taxon>Alphaproteobacteria</taxon>
        <taxon>Rhodobacterales</taxon>
        <taxon>Paracoccaceae</taxon>
        <taxon>Halocynthiibacter</taxon>
    </lineage>
</organism>
<name>A0AAE3LU77_9RHOB</name>
<accession>A0AAE3LU77</accession>
<dbReference type="EMBL" id="JAOYFC010000001">
    <property type="protein sequence ID" value="MCV6823110.1"/>
    <property type="molecule type" value="Genomic_DNA"/>
</dbReference>
<comment type="caution">
    <text evidence="2">The sequence shown here is derived from an EMBL/GenBank/DDBJ whole genome shotgun (WGS) entry which is preliminary data.</text>
</comment>
<keyword evidence="1" id="KW-0808">Transferase</keyword>
<evidence type="ECO:0000256" key="1">
    <source>
        <dbReference type="ARBA" id="ARBA00022679"/>
    </source>
</evidence>
<dbReference type="Pfam" id="PF13469">
    <property type="entry name" value="Sulfotransfer_3"/>
    <property type="match status" value="1"/>
</dbReference>
<evidence type="ECO:0000313" key="2">
    <source>
        <dbReference type="EMBL" id="MCV6823110.1"/>
    </source>
</evidence>
<dbReference type="Proteomes" id="UP001208041">
    <property type="component" value="Unassembled WGS sequence"/>
</dbReference>